<dbReference type="PANTHER" id="PTHR10622">
    <property type="entry name" value="HET DOMAIN-CONTAINING PROTEIN"/>
    <property type="match status" value="1"/>
</dbReference>
<reference evidence="2 3" key="1">
    <citation type="submission" date="2024-09" db="EMBL/GenBank/DDBJ databases">
        <title>Itraconazole resistance in Madurella fahalii resulting from another homologue of gene encoding cytochrome P450 14-alpha sterol demethylase (CYP51).</title>
        <authorList>
            <person name="Yoshioka I."/>
            <person name="Fahal A.H."/>
            <person name="Kaneko S."/>
            <person name="Yaguchi T."/>
        </authorList>
    </citation>
    <scope>NUCLEOTIDE SEQUENCE [LARGE SCALE GENOMIC DNA]</scope>
    <source>
        <strain evidence="2 3">IFM 68171</strain>
    </source>
</reference>
<comment type="caution">
    <text evidence="2">The sequence shown here is derived from an EMBL/GenBank/DDBJ whole genome shotgun (WGS) entry which is preliminary data.</text>
</comment>
<dbReference type="Pfam" id="PF06985">
    <property type="entry name" value="HET"/>
    <property type="match status" value="1"/>
</dbReference>
<gene>
    <name evidence="2" type="ORF">MFIFM68171_04928</name>
</gene>
<proteinExistence type="predicted"/>
<protein>
    <recommendedName>
        <fullName evidence="1">Heterokaryon incompatibility domain-containing protein</fullName>
    </recommendedName>
</protein>
<sequence>MRLLNTATLELQECNHDNVPPYAILSHTWGPEEVTFQVWQDRERASQNGGFMKIQNACMQARRDRIGYIWADTCCIDKTSSAELSEAINSMFKWYRASQVCYVYLSDVPDWDMTAGKKRRHPDDDNNEESDVPPALRQSRWFRRGWTLQELLAPTHVVFYSSSWTRIGTKANLKTPLSQITGIPADYLTGHKPVWMASVAKRMSWMAKRATTRIEDMAYSMLGIFDIYMPLLYGEGSRAFLRLQEEIIKTTDDHSIFCWEWDRALVDDRWASVLAPCPAVFSNAGEYMPTSWEDDAEVTPYNISNAGLSIRLPLVATANPHLVLAVLEATAQWQSYPYLSQLCVPLQRGRIYRRLPFPTTKPFLIDMAMVDRGENIYIMASERSPELRRGYITSEREVSALFSLPRFDVGFLLAFSAETPKVEVIYSTDGLLLFEPLGVLGFNGFDILKAPTDRDIFALGVIRLTFKDGIPSLVILAVRRRRISTAKAPDFTFYCQALPSEIAQTIPRVVEEVEIATATIQQDVDFSSDGVTTVALGDLVPYPVSVAGPAPVVKFAQVVRDDDERSDVLRENSDYSAPLFCEGDGGIQTIAAEVVGRLDGGKRQ</sequence>
<keyword evidence="3" id="KW-1185">Reference proteome</keyword>
<feature type="domain" description="Heterokaryon incompatibility" evidence="1">
    <location>
        <begin position="22"/>
        <end position="150"/>
    </location>
</feature>
<dbReference type="GeneID" id="98175671"/>
<evidence type="ECO:0000313" key="2">
    <source>
        <dbReference type="EMBL" id="GAB1314718.1"/>
    </source>
</evidence>
<dbReference type="RefSeq" id="XP_070916449.1">
    <property type="nucleotide sequence ID" value="XM_071060348.1"/>
</dbReference>
<name>A0ABQ0GAB4_9PEZI</name>
<dbReference type="EMBL" id="BAAFSV010000002">
    <property type="protein sequence ID" value="GAB1314718.1"/>
    <property type="molecule type" value="Genomic_DNA"/>
</dbReference>
<organism evidence="2 3">
    <name type="scientific">Madurella fahalii</name>
    <dbReference type="NCBI Taxonomy" id="1157608"/>
    <lineage>
        <taxon>Eukaryota</taxon>
        <taxon>Fungi</taxon>
        <taxon>Dikarya</taxon>
        <taxon>Ascomycota</taxon>
        <taxon>Pezizomycotina</taxon>
        <taxon>Sordariomycetes</taxon>
        <taxon>Sordariomycetidae</taxon>
        <taxon>Sordariales</taxon>
        <taxon>Sordariales incertae sedis</taxon>
        <taxon>Madurella</taxon>
    </lineage>
</organism>
<dbReference type="InterPro" id="IPR010730">
    <property type="entry name" value="HET"/>
</dbReference>
<dbReference type="PANTHER" id="PTHR10622:SF10">
    <property type="entry name" value="HET DOMAIN-CONTAINING PROTEIN"/>
    <property type="match status" value="1"/>
</dbReference>
<dbReference type="Proteomes" id="UP001628179">
    <property type="component" value="Unassembled WGS sequence"/>
</dbReference>
<evidence type="ECO:0000313" key="3">
    <source>
        <dbReference type="Proteomes" id="UP001628179"/>
    </source>
</evidence>
<accession>A0ABQ0GAB4</accession>
<evidence type="ECO:0000259" key="1">
    <source>
        <dbReference type="Pfam" id="PF06985"/>
    </source>
</evidence>